<keyword evidence="2" id="KW-0812">Transmembrane</keyword>
<dbReference type="InterPro" id="IPR003675">
    <property type="entry name" value="Rce1/LyrA-like_dom"/>
</dbReference>
<dbReference type="EMBL" id="WRXN01000001">
    <property type="protein sequence ID" value="MVT07053.1"/>
    <property type="molecule type" value="Genomic_DNA"/>
</dbReference>
<keyword evidence="4" id="KW-0482">Metalloprotease</keyword>
<dbReference type="GO" id="GO:0006508">
    <property type="term" value="P:proteolysis"/>
    <property type="evidence" value="ECO:0007669"/>
    <property type="project" value="UniProtKB-KW"/>
</dbReference>
<feature type="transmembrane region" description="Helical" evidence="2">
    <location>
        <begin position="270"/>
        <end position="287"/>
    </location>
</feature>
<keyword evidence="4" id="KW-0645">Protease</keyword>
<dbReference type="PANTHER" id="PTHR43592">
    <property type="entry name" value="CAAX AMINO TERMINAL PROTEASE"/>
    <property type="match status" value="1"/>
</dbReference>
<keyword evidence="2" id="KW-1133">Transmembrane helix</keyword>
<accession>A0A7K1TY77</accession>
<evidence type="ECO:0000256" key="2">
    <source>
        <dbReference type="SAM" id="Phobius"/>
    </source>
</evidence>
<feature type="compositionally biased region" description="Polar residues" evidence="1">
    <location>
        <begin position="307"/>
        <end position="316"/>
    </location>
</feature>
<feature type="transmembrane region" description="Helical" evidence="2">
    <location>
        <begin position="100"/>
        <end position="121"/>
    </location>
</feature>
<evidence type="ECO:0000259" key="3">
    <source>
        <dbReference type="Pfam" id="PF02517"/>
    </source>
</evidence>
<feature type="transmembrane region" description="Helical" evidence="2">
    <location>
        <begin position="216"/>
        <end position="234"/>
    </location>
</feature>
<dbReference type="Proteomes" id="UP000461730">
    <property type="component" value="Unassembled WGS sequence"/>
</dbReference>
<keyword evidence="5" id="KW-1185">Reference proteome</keyword>
<feature type="region of interest" description="Disordered" evidence="1">
    <location>
        <begin position="295"/>
        <end position="316"/>
    </location>
</feature>
<reference evidence="4 5" key="1">
    <citation type="submission" date="2019-12" db="EMBL/GenBank/DDBJ databases">
        <title>Chitinophaga sp. strain ysch24 (GDMCC 1.1355), whole genome shotgun sequence.</title>
        <authorList>
            <person name="Zhang X."/>
        </authorList>
    </citation>
    <scope>NUCLEOTIDE SEQUENCE [LARGE SCALE GENOMIC DNA]</scope>
    <source>
        <strain evidence="5">ysch24</strain>
    </source>
</reference>
<proteinExistence type="predicted"/>
<feature type="transmembrane region" description="Helical" evidence="2">
    <location>
        <begin position="147"/>
        <end position="169"/>
    </location>
</feature>
<dbReference type="PANTHER" id="PTHR43592:SF15">
    <property type="entry name" value="CAAX AMINO TERMINAL PROTEASE FAMILY PROTEIN"/>
    <property type="match status" value="1"/>
</dbReference>
<keyword evidence="4" id="KW-0378">Hydrolase</keyword>
<dbReference type="GO" id="GO:0080120">
    <property type="term" value="P:CAAX-box protein maturation"/>
    <property type="evidence" value="ECO:0007669"/>
    <property type="project" value="UniProtKB-ARBA"/>
</dbReference>
<dbReference type="GO" id="GO:0004175">
    <property type="term" value="F:endopeptidase activity"/>
    <property type="evidence" value="ECO:0007669"/>
    <property type="project" value="UniProtKB-ARBA"/>
</dbReference>
<dbReference type="Pfam" id="PF02517">
    <property type="entry name" value="Rce1-like"/>
    <property type="match status" value="1"/>
</dbReference>
<feature type="transmembrane region" description="Helical" evidence="2">
    <location>
        <begin position="12"/>
        <end position="36"/>
    </location>
</feature>
<comment type="caution">
    <text evidence="4">The sequence shown here is derived from an EMBL/GenBank/DDBJ whole genome shotgun (WGS) entry which is preliminary data.</text>
</comment>
<protein>
    <submittedName>
        <fullName evidence="4">CPBP family intramembrane metalloprotease</fullName>
    </submittedName>
</protein>
<feature type="transmembrane region" description="Helical" evidence="2">
    <location>
        <begin position="190"/>
        <end position="210"/>
    </location>
</feature>
<name>A0A7K1TY77_9BACT</name>
<feature type="domain" description="CAAX prenyl protease 2/Lysostaphin resistance protein A-like" evidence="3">
    <location>
        <begin position="155"/>
        <end position="244"/>
    </location>
</feature>
<evidence type="ECO:0000256" key="1">
    <source>
        <dbReference type="SAM" id="MobiDB-lite"/>
    </source>
</evidence>
<organism evidence="4 5">
    <name type="scientific">Chitinophaga tropicalis</name>
    <dbReference type="NCBI Taxonomy" id="2683588"/>
    <lineage>
        <taxon>Bacteria</taxon>
        <taxon>Pseudomonadati</taxon>
        <taxon>Bacteroidota</taxon>
        <taxon>Chitinophagia</taxon>
        <taxon>Chitinophagales</taxon>
        <taxon>Chitinophagaceae</taxon>
        <taxon>Chitinophaga</taxon>
    </lineage>
</organism>
<sequence>MRGYLKEHSPALQFVTFISLFIAFFLLNFVFLLVFFPMLTGYTLEILQNGDTSDPKVLGYLKLTQFLYTLLVYLMPAVVFAWLAAPKPAQWLHITRKPRLFPVVLAIFIMVAALPLVGFSADWNHTWHFSAATRASEKMAEELTRTLLSGTGIGSLIVNLVLIAIMPAIAEEFFFRGVLQRIFINMKPKLPWLAVLETAILFSAVHMQWMDFIPRVILGFLLGAIYFLSGNLWLSILAHMLNNGSQVVMVFLYSIKVMKEDPMKSEPTAWYFALISLAVTTGLLWYFKKQSPQDELPGLPPRDKISDSINSIGGNL</sequence>
<dbReference type="RefSeq" id="WP_157304420.1">
    <property type="nucleotide sequence ID" value="NZ_WRXN01000001.1"/>
</dbReference>
<evidence type="ECO:0000313" key="5">
    <source>
        <dbReference type="Proteomes" id="UP000461730"/>
    </source>
</evidence>
<gene>
    <name evidence="4" type="ORF">GO493_02185</name>
</gene>
<feature type="transmembrane region" description="Helical" evidence="2">
    <location>
        <begin position="66"/>
        <end position="85"/>
    </location>
</feature>
<dbReference type="GO" id="GO:0008237">
    <property type="term" value="F:metallopeptidase activity"/>
    <property type="evidence" value="ECO:0007669"/>
    <property type="project" value="UniProtKB-KW"/>
</dbReference>
<evidence type="ECO:0000313" key="4">
    <source>
        <dbReference type="EMBL" id="MVT07053.1"/>
    </source>
</evidence>
<dbReference type="AlphaFoldDB" id="A0A7K1TY77"/>
<keyword evidence="2" id="KW-0472">Membrane</keyword>